<proteinExistence type="predicted"/>
<organism evidence="1 2">
    <name type="scientific">Calidithermus roseus</name>
    <dbReference type="NCBI Taxonomy" id="1644118"/>
    <lineage>
        <taxon>Bacteria</taxon>
        <taxon>Thermotogati</taxon>
        <taxon>Deinococcota</taxon>
        <taxon>Deinococci</taxon>
        <taxon>Thermales</taxon>
        <taxon>Thermaceae</taxon>
        <taxon>Calidithermus</taxon>
    </lineage>
</organism>
<keyword evidence="2" id="KW-1185">Reference proteome</keyword>
<dbReference type="Proteomes" id="UP000265341">
    <property type="component" value="Unassembled WGS sequence"/>
</dbReference>
<dbReference type="AntiFam" id="ANF00095">
    <property type="entry name" value="Shadow ORF (opposite ABC transporters)"/>
</dbReference>
<dbReference type="AntiFam" id="ANF00142">
    <property type="entry name" value="Shadow ORF (opposite yadG)"/>
</dbReference>
<comment type="caution">
    <text evidence="1">The sequence shown here is derived from an EMBL/GenBank/DDBJ whole genome shotgun (WGS) entry which is preliminary data.</text>
</comment>
<reference evidence="1 2" key="1">
    <citation type="submission" date="2018-08" db="EMBL/GenBank/DDBJ databases">
        <title>Meiothermus roseus NBRC 110900 genome sequencing project.</title>
        <authorList>
            <person name="Da Costa M.S."/>
            <person name="Albuquerque L."/>
            <person name="Raposo P."/>
            <person name="Froufe H.J.C."/>
            <person name="Barroso C.S."/>
            <person name="Egas C."/>
        </authorList>
    </citation>
    <scope>NUCLEOTIDE SEQUENCE [LARGE SCALE GENOMIC DNA]</scope>
    <source>
        <strain evidence="1 2">NBRC 110900</strain>
    </source>
</reference>
<protein>
    <submittedName>
        <fullName evidence="1">Uncharacterized protein</fullName>
    </submittedName>
</protein>
<name>A0A399EBW3_9DEIN</name>
<evidence type="ECO:0000313" key="1">
    <source>
        <dbReference type="EMBL" id="RIH82137.1"/>
    </source>
</evidence>
<dbReference type="EMBL" id="QWLA01000118">
    <property type="protein sequence ID" value="RIH82137.1"/>
    <property type="molecule type" value="Genomic_DNA"/>
</dbReference>
<accession>A0A399EBW3</accession>
<dbReference type="AlphaFoldDB" id="A0A399EBW3"/>
<gene>
    <name evidence="1" type="ORF">Mrose_03458</name>
</gene>
<evidence type="ECO:0000313" key="2">
    <source>
        <dbReference type="Proteomes" id="UP000265341"/>
    </source>
</evidence>
<sequence length="304" mass="31627">MARCGLEELGRLLAGVEDVGAALLEATARRRVDQVGWRAAQEAGLGVGVQLGDAGQKPLGVGVEGMGEEGLEAALLADLAAVHHRDAVAKVTSQGGVVGDEEHRQAQVALEVLEQVDDLGLHDHVQGAGGLVEDDQRGLEGQGHGDDHPLLHAARKLVGVAAIDLGGQPDALQKPLHLLPGLGLGDALQQHPLGHLVAHPQHRVEGVHGPLEDHRDTLPAQAAPQLGLGEGRHFAPLKAHTALVAGDVLGQQAHQRHAQAGLAAARLPDQAQHLPPGLEREGNPVHRPHRPLGGSVVQGEVLDF</sequence>